<dbReference type="PROSITE" id="PS51462">
    <property type="entry name" value="NUDIX"/>
    <property type="match status" value="1"/>
</dbReference>
<dbReference type="Pfam" id="PF00293">
    <property type="entry name" value="NUDIX"/>
    <property type="match status" value="1"/>
</dbReference>
<dbReference type="InterPro" id="IPR000086">
    <property type="entry name" value="NUDIX_hydrolase_dom"/>
</dbReference>
<keyword evidence="2" id="KW-0378">Hydrolase</keyword>
<organism evidence="2 3">
    <name type="scientific">Candidatus Roizmanbacteria bacterium CG_4_10_14_0_8_um_filter_33_9</name>
    <dbReference type="NCBI Taxonomy" id="1974826"/>
    <lineage>
        <taxon>Bacteria</taxon>
        <taxon>Candidatus Roizmaniibacteriota</taxon>
    </lineage>
</organism>
<dbReference type="InterPro" id="IPR015797">
    <property type="entry name" value="NUDIX_hydrolase-like_dom_sf"/>
</dbReference>
<dbReference type="Proteomes" id="UP000229401">
    <property type="component" value="Unassembled WGS sequence"/>
</dbReference>
<proteinExistence type="predicted"/>
<dbReference type="EMBL" id="PFLI01000081">
    <property type="protein sequence ID" value="PIY72152.1"/>
    <property type="molecule type" value="Genomic_DNA"/>
</dbReference>
<sequence length="147" mass="17478">MRPGIDYIGISTPFYCNDGKGNFLFHKRSKHCRDEQGKWDTGSGQLEFGLTPEENVLKEIKEEYGCNGIIQDRLPAHSIFRIYNNRKTHWLAIPFFICVDPKKVYLNEPDNNEKIEWHTLKDLPKPLHTGFAYTYKHYKKYFEKYKK</sequence>
<evidence type="ECO:0000313" key="3">
    <source>
        <dbReference type="Proteomes" id="UP000229401"/>
    </source>
</evidence>
<comment type="caution">
    <text evidence="2">The sequence shown here is derived from an EMBL/GenBank/DDBJ whole genome shotgun (WGS) entry which is preliminary data.</text>
</comment>
<gene>
    <name evidence="2" type="ORF">COY87_02460</name>
</gene>
<protein>
    <submittedName>
        <fullName evidence="2">RNA pyrophosphohydrolase</fullName>
    </submittedName>
</protein>
<feature type="domain" description="Nudix hydrolase" evidence="1">
    <location>
        <begin position="1"/>
        <end position="146"/>
    </location>
</feature>
<dbReference type="AlphaFoldDB" id="A0A2M7QIN7"/>
<dbReference type="Gene3D" id="3.90.79.10">
    <property type="entry name" value="Nucleoside Triphosphate Pyrophosphohydrolase"/>
    <property type="match status" value="1"/>
</dbReference>
<dbReference type="GO" id="GO:0016787">
    <property type="term" value="F:hydrolase activity"/>
    <property type="evidence" value="ECO:0007669"/>
    <property type="project" value="UniProtKB-KW"/>
</dbReference>
<evidence type="ECO:0000313" key="2">
    <source>
        <dbReference type="EMBL" id="PIY72152.1"/>
    </source>
</evidence>
<evidence type="ECO:0000259" key="1">
    <source>
        <dbReference type="PROSITE" id="PS51462"/>
    </source>
</evidence>
<dbReference type="SUPFAM" id="SSF55811">
    <property type="entry name" value="Nudix"/>
    <property type="match status" value="1"/>
</dbReference>
<name>A0A2M7QIN7_9BACT</name>
<accession>A0A2M7QIN7</accession>
<reference evidence="3" key="1">
    <citation type="submission" date="2017-09" db="EMBL/GenBank/DDBJ databases">
        <title>Depth-based differentiation of microbial function through sediment-hosted aquifers and enrichment of novel symbionts in the deep terrestrial subsurface.</title>
        <authorList>
            <person name="Probst A.J."/>
            <person name="Ladd B."/>
            <person name="Jarett J.K."/>
            <person name="Geller-Mcgrath D.E."/>
            <person name="Sieber C.M.K."/>
            <person name="Emerson J.B."/>
            <person name="Anantharaman K."/>
            <person name="Thomas B.C."/>
            <person name="Malmstrom R."/>
            <person name="Stieglmeier M."/>
            <person name="Klingl A."/>
            <person name="Woyke T."/>
            <person name="Ryan C.M."/>
            <person name="Banfield J.F."/>
        </authorList>
    </citation>
    <scope>NUCLEOTIDE SEQUENCE [LARGE SCALE GENOMIC DNA]</scope>
</reference>